<feature type="domain" description="Rhodanese" evidence="3">
    <location>
        <begin position="23"/>
        <end position="108"/>
    </location>
</feature>
<evidence type="ECO:0000256" key="1">
    <source>
        <dbReference type="ARBA" id="ARBA00022679"/>
    </source>
</evidence>
<dbReference type="PANTHER" id="PTHR11364:SF27">
    <property type="entry name" value="SULFURTRANSFERASE"/>
    <property type="match status" value="1"/>
</dbReference>
<keyword evidence="1" id="KW-0808">Transferase</keyword>
<evidence type="ECO:0000259" key="3">
    <source>
        <dbReference type="PROSITE" id="PS50206"/>
    </source>
</evidence>
<proteinExistence type="predicted"/>
<dbReference type="SMART" id="SM00450">
    <property type="entry name" value="RHOD"/>
    <property type="match status" value="1"/>
</dbReference>
<sequence>MMKGDFSVSVVLNVVSPAWLAKHTNSVVILDVTYDMGPKPDPEEFKNKHYAQFGELMKEKPKSYLAEHIPGAVLFNIDAAYYPSKYIRFDLYPPQDFEKFIRLLGVNNNDHVINYLDARPAGQYNGSEPLGATGAHLKGAKSVPLALVVSENGLIPRKEIIRVLHDAGFIKALPTVTACSGGVQASMLALVLSHVGVKSRVYNGSMSEIGLRAPQLISEK</sequence>
<dbReference type="PROSITE" id="PS50206">
    <property type="entry name" value="RHODANESE_3"/>
    <property type="match status" value="2"/>
</dbReference>
<dbReference type="InterPro" id="IPR001307">
    <property type="entry name" value="Thiosulphate_STrfase_CS"/>
</dbReference>
<gene>
    <name evidence="4" type="ORF">TELCIR_07494</name>
</gene>
<dbReference type="OrthoDB" id="270167at2759"/>
<dbReference type="InterPro" id="IPR036873">
    <property type="entry name" value="Rhodanese-like_dom_sf"/>
</dbReference>
<dbReference type="InterPro" id="IPR001763">
    <property type="entry name" value="Rhodanese-like_dom"/>
</dbReference>
<dbReference type="EMBL" id="KZ346200">
    <property type="protein sequence ID" value="PIO70644.1"/>
    <property type="molecule type" value="Genomic_DNA"/>
</dbReference>
<dbReference type="Gene3D" id="3.40.250.10">
    <property type="entry name" value="Rhodanese-like domain"/>
    <property type="match status" value="2"/>
</dbReference>
<keyword evidence="2" id="KW-0677">Repeat</keyword>
<feature type="domain" description="Rhodanese" evidence="3">
    <location>
        <begin position="109"/>
        <end position="218"/>
    </location>
</feature>
<dbReference type="PROSITE" id="PS00380">
    <property type="entry name" value="RHODANESE_1"/>
    <property type="match status" value="1"/>
</dbReference>
<organism evidence="4 5">
    <name type="scientific">Teladorsagia circumcincta</name>
    <name type="common">Brown stomach worm</name>
    <name type="synonym">Ostertagia circumcincta</name>
    <dbReference type="NCBI Taxonomy" id="45464"/>
    <lineage>
        <taxon>Eukaryota</taxon>
        <taxon>Metazoa</taxon>
        <taxon>Ecdysozoa</taxon>
        <taxon>Nematoda</taxon>
        <taxon>Chromadorea</taxon>
        <taxon>Rhabditida</taxon>
        <taxon>Rhabditina</taxon>
        <taxon>Rhabditomorpha</taxon>
        <taxon>Strongyloidea</taxon>
        <taxon>Trichostrongylidae</taxon>
        <taxon>Teladorsagia</taxon>
    </lineage>
</organism>
<dbReference type="Proteomes" id="UP000230423">
    <property type="component" value="Unassembled WGS sequence"/>
</dbReference>
<dbReference type="InterPro" id="IPR045078">
    <property type="entry name" value="TST/MPST-like"/>
</dbReference>
<dbReference type="GO" id="GO:0005739">
    <property type="term" value="C:mitochondrion"/>
    <property type="evidence" value="ECO:0007669"/>
    <property type="project" value="TreeGrafter"/>
</dbReference>
<protein>
    <recommendedName>
        <fullName evidence="3">Rhodanese domain-containing protein</fullName>
    </recommendedName>
</protein>
<dbReference type="AlphaFoldDB" id="A0A2G9UK68"/>
<evidence type="ECO:0000313" key="5">
    <source>
        <dbReference type="Proteomes" id="UP000230423"/>
    </source>
</evidence>
<dbReference type="PANTHER" id="PTHR11364">
    <property type="entry name" value="THIOSULFATE SULFERTANSFERASE"/>
    <property type="match status" value="1"/>
</dbReference>
<reference evidence="4 5" key="1">
    <citation type="submission" date="2015-09" db="EMBL/GenBank/DDBJ databases">
        <title>Draft genome of the parasitic nematode Teladorsagia circumcincta isolate WARC Sus (inbred).</title>
        <authorList>
            <person name="Mitreva M."/>
        </authorList>
    </citation>
    <scope>NUCLEOTIDE SEQUENCE [LARGE SCALE GENOMIC DNA]</scope>
    <source>
        <strain evidence="4 5">S</strain>
    </source>
</reference>
<name>A0A2G9UK68_TELCI</name>
<accession>A0A2G9UK68</accession>
<evidence type="ECO:0000256" key="2">
    <source>
        <dbReference type="ARBA" id="ARBA00022737"/>
    </source>
</evidence>
<dbReference type="GO" id="GO:0004792">
    <property type="term" value="F:thiosulfate-cyanide sulfurtransferase activity"/>
    <property type="evidence" value="ECO:0007669"/>
    <property type="project" value="InterPro"/>
</dbReference>
<dbReference type="SUPFAM" id="SSF52821">
    <property type="entry name" value="Rhodanese/Cell cycle control phosphatase"/>
    <property type="match status" value="2"/>
</dbReference>
<evidence type="ECO:0000313" key="4">
    <source>
        <dbReference type="EMBL" id="PIO70644.1"/>
    </source>
</evidence>
<keyword evidence="5" id="KW-1185">Reference proteome</keyword>